<protein>
    <recommendedName>
        <fullName evidence="3">SAP domain-containing protein</fullName>
    </recommendedName>
</protein>
<evidence type="ECO:0000313" key="2">
    <source>
        <dbReference type="Proteomes" id="UP000596742"/>
    </source>
</evidence>
<accession>A0A8B6ECS7</accession>
<keyword evidence="2" id="KW-1185">Reference proteome</keyword>
<evidence type="ECO:0008006" key="3">
    <source>
        <dbReference type="Google" id="ProtNLM"/>
    </source>
</evidence>
<organism evidence="1 2">
    <name type="scientific">Mytilus galloprovincialis</name>
    <name type="common">Mediterranean mussel</name>
    <dbReference type="NCBI Taxonomy" id="29158"/>
    <lineage>
        <taxon>Eukaryota</taxon>
        <taxon>Metazoa</taxon>
        <taxon>Spiralia</taxon>
        <taxon>Lophotrochozoa</taxon>
        <taxon>Mollusca</taxon>
        <taxon>Bivalvia</taxon>
        <taxon>Autobranchia</taxon>
        <taxon>Pteriomorphia</taxon>
        <taxon>Mytilida</taxon>
        <taxon>Mytiloidea</taxon>
        <taxon>Mytilidae</taxon>
        <taxon>Mytilinae</taxon>
        <taxon>Mytilus</taxon>
    </lineage>
</organism>
<dbReference type="OrthoDB" id="5988483at2759"/>
<dbReference type="AlphaFoldDB" id="A0A8B6ECS7"/>
<dbReference type="Proteomes" id="UP000596742">
    <property type="component" value="Unassembled WGS sequence"/>
</dbReference>
<comment type="caution">
    <text evidence="1">The sequence shown here is derived from an EMBL/GenBank/DDBJ whole genome shotgun (WGS) entry which is preliminary data.</text>
</comment>
<proteinExistence type="predicted"/>
<dbReference type="EMBL" id="UYJE01005007">
    <property type="protein sequence ID" value="VDI33128.1"/>
    <property type="molecule type" value="Genomic_DNA"/>
</dbReference>
<reference evidence="1" key="1">
    <citation type="submission" date="2018-11" db="EMBL/GenBank/DDBJ databases">
        <authorList>
            <person name="Alioto T."/>
            <person name="Alioto T."/>
        </authorList>
    </citation>
    <scope>NUCLEOTIDE SEQUENCE</scope>
</reference>
<evidence type="ECO:0000313" key="1">
    <source>
        <dbReference type="EMBL" id="VDI33128.1"/>
    </source>
</evidence>
<name>A0A8B6ECS7_MYTGA</name>
<sequence>MEYRSGDIQEFVDTVTEAVNFREVANRNLEETLDSLQDYMKFVDTVLDRNIIRSILVELYSVNYVSHLEGAKSKQTLRRARDEIPRKMKTFKDLKTNLMTVRNDMNNNQQQNLHKRLVSKMKAKKFKSRAKGAGRQKVADKFPQLAEVLELAFGEGSKIHPRLTSETRYKNPDLALTMAEARKILLTAASDKIPNIALSTCYTYTENYRKNSRQALRHHIDQDVNAKISLRKLPRVGMMEERVNAHYCRANVNFHLDMAANDKDDCLVDAKDAKGVICADIDPVQNIGKSWKKDNRLDHQFDQSRTNACTPMTHLFLQSITSDAIINSDNLTLMNVVRTGQPVTLVNISFFEPETIFRCFNELFLLLSIPALDMFFRNPSTHTLKKKWIFVVDNGPSEAPASTLVRMLLVRLVNFMNLEKATQISFEKLNSKDNPAERPHAAENLVLSRHGPFKSKELFIHKNSKPGSSDHLENMEAMAKDVIGCLRSAKFGSNQFFCFRGIQDQYIFYDETSLRNFFKLSEQGKDNCHTEYTTTDCPLLTDICHAWELQREFNGNYLDDYNHLSNSIDDDIRTAWLTEYSATIFSRNNNLEYRYVKEPLPDYIRWLSSNGELHYMCYEARQAVPFGEWDSEEQFLPTRILNLIGELFVDIPESVLDSVSLLTWLTPDQVQKELEKMTEKMSSQLKNEEIKERWKTHDLFKKTVAELQNEAKQLNIPNAMKSSKTELVKNIAQSKALTVPPDVDTYDASLSDISMDLNSLTNLSIFQLKSILKYHNLNYRGTKDELVMKVFLLRHKRSYMIIESVVSKITKLGEIAVSLIIWQRRHYNELKHVHRQRQYSVFKSSKTKSIIAVPEHITEENLHEAFDPFFDWLDNVLKSKLEIDQE</sequence>
<gene>
    <name evidence="1" type="ORF">MGAL_10B078396</name>
</gene>